<proteinExistence type="predicted"/>
<dbReference type="SUPFAM" id="SSF51735">
    <property type="entry name" value="NAD(P)-binding Rossmann-fold domains"/>
    <property type="match status" value="1"/>
</dbReference>
<dbReference type="Pfam" id="PF22725">
    <property type="entry name" value="GFO_IDH_MocA_C3"/>
    <property type="match status" value="1"/>
</dbReference>
<evidence type="ECO:0000256" key="1">
    <source>
        <dbReference type="ARBA" id="ARBA00023002"/>
    </source>
</evidence>
<feature type="domain" description="Gfo/Idh/MocA-like oxidoreductase N-terminal" evidence="2">
    <location>
        <begin position="6"/>
        <end position="118"/>
    </location>
</feature>
<evidence type="ECO:0000313" key="5">
    <source>
        <dbReference type="Proteomes" id="UP001589865"/>
    </source>
</evidence>
<evidence type="ECO:0000313" key="4">
    <source>
        <dbReference type="EMBL" id="MFC0406890.1"/>
    </source>
</evidence>
<dbReference type="InterPro" id="IPR000683">
    <property type="entry name" value="Gfo/Idh/MocA-like_OxRdtase_N"/>
</dbReference>
<dbReference type="Proteomes" id="UP001589865">
    <property type="component" value="Unassembled WGS sequence"/>
</dbReference>
<protein>
    <submittedName>
        <fullName evidence="4">Gfo/Idh/MocA family protein</fullName>
    </submittedName>
</protein>
<dbReference type="PANTHER" id="PTHR43818:SF11">
    <property type="entry name" value="BCDNA.GH03377"/>
    <property type="match status" value="1"/>
</dbReference>
<dbReference type="InterPro" id="IPR036291">
    <property type="entry name" value="NAD(P)-bd_dom_sf"/>
</dbReference>
<comment type="caution">
    <text evidence="4">The sequence shown here is derived from an EMBL/GenBank/DDBJ whole genome shotgun (WGS) entry which is preliminary data.</text>
</comment>
<dbReference type="SUPFAM" id="SSF55347">
    <property type="entry name" value="Glyceraldehyde-3-phosphate dehydrogenase-like, C-terminal domain"/>
    <property type="match status" value="1"/>
</dbReference>
<feature type="domain" description="GFO/IDH/MocA-like oxidoreductase" evidence="3">
    <location>
        <begin position="129"/>
        <end position="263"/>
    </location>
</feature>
<name>A0ABV6JMD8_9PROT</name>
<evidence type="ECO:0000259" key="3">
    <source>
        <dbReference type="Pfam" id="PF22725"/>
    </source>
</evidence>
<dbReference type="PANTHER" id="PTHR43818">
    <property type="entry name" value="BCDNA.GH03377"/>
    <property type="match status" value="1"/>
</dbReference>
<dbReference type="RefSeq" id="WP_377042578.1">
    <property type="nucleotide sequence ID" value="NZ_JBHLUN010000001.1"/>
</dbReference>
<evidence type="ECO:0000259" key="2">
    <source>
        <dbReference type="Pfam" id="PF01408"/>
    </source>
</evidence>
<keyword evidence="5" id="KW-1185">Reference proteome</keyword>
<dbReference type="EMBL" id="JBHLUN010000001">
    <property type="protein sequence ID" value="MFC0406890.1"/>
    <property type="molecule type" value="Genomic_DNA"/>
</dbReference>
<dbReference type="InterPro" id="IPR055170">
    <property type="entry name" value="GFO_IDH_MocA-like_dom"/>
</dbReference>
<keyword evidence="1" id="KW-0560">Oxidoreductase</keyword>
<accession>A0ABV6JMD8</accession>
<dbReference type="Gene3D" id="3.30.360.10">
    <property type="entry name" value="Dihydrodipicolinate Reductase, domain 2"/>
    <property type="match status" value="1"/>
</dbReference>
<sequence length="377" mass="40326">MRETVIGIIGCGVISEAYLKGAGRSDLLRVKAVADLRMEAAQARAAEYGCAALSVDDLLADPEIEIVLNLTVPVAHAPVDLRILAAGKHIYSEKPLVARFAEAREVLQAATARGLRVGCAPDTFLGAGHQACRRAVDEGRIGQVIGGAACVASRGMERWHPNPEFFFKPGGGPVLDLGPYYITQLVNLLGPVSRVAAEATRGYPTRTVGSGPLSGSSIEVEVQTTVNGTLLFASGANLSITTSWDTWKTRRPPIEIYGTGGSLQNPDPNFFGGEPMLTREDGEWEPLPIGAHPFGINNRVTRLGKEVADYRIIGLLDMAAALQTGRPHRASAEMALHVLEVLDALERSAAEGRHIHVESRCERPEALPTGTGEEVFR</sequence>
<dbReference type="InterPro" id="IPR050463">
    <property type="entry name" value="Gfo/Idh/MocA_oxidrdct_glycsds"/>
</dbReference>
<reference evidence="4 5" key="1">
    <citation type="submission" date="2024-09" db="EMBL/GenBank/DDBJ databases">
        <authorList>
            <person name="Sun Q."/>
            <person name="Mori K."/>
        </authorList>
    </citation>
    <scope>NUCLEOTIDE SEQUENCE [LARGE SCALE GENOMIC DNA]</scope>
    <source>
        <strain evidence="4 5">TBRC 5777</strain>
    </source>
</reference>
<dbReference type="Gene3D" id="3.40.50.720">
    <property type="entry name" value="NAD(P)-binding Rossmann-like Domain"/>
    <property type="match status" value="1"/>
</dbReference>
<organism evidence="4 5">
    <name type="scientific">Roseomonas elaeocarpi</name>
    <dbReference type="NCBI Taxonomy" id="907779"/>
    <lineage>
        <taxon>Bacteria</taxon>
        <taxon>Pseudomonadati</taxon>
        <taxon>Pseudomonadota</taxon>
        <taxon>Alphaproteobacteria</taxon>
        <taxon>Acetobacterales</taxon>
        <taxon>Roseomonadaceae</taxon>
        <taxon>Roseomonas</taxon>
    </lineage>
</organism>
<dbReference type="Pfam" id="PF01408">
    <property type="entry name" value="GFO_IDH_MocA"/>
    <property type="match status" value="1"/>
</dbReference>
<gene>
    <name evidence="4" type="ORF">ACFFGY_01430</name>
</gene>